<dbReference type="PROSITE" id="PS50297">
    <property type="entry name" value="ANK_REP_REGION"/>
    <property type="match status" value="3"/>
</dbReference>
<evidence type="ECO:0000313" key="6">
    <source>
        <dbReference type="EMBL" id="GLC47900.1"/>
    </source>
</evidence>
<evidence type="ECO:0000256" key="4">
    <source>
        <dbReference type="SAM" id="Coils"/>
    </source>
</evidence>
<name>A0A9W6B9Y0_9CHLO</name>
<dbReference type="InterPro" id="IPR002110">
    <property type="entry name" value="Ankyrin_rpt"/>
</dbReference>
<dbReference type="PROSITE" id="PS50088">
    <property type="entry name" value="ANK_REPEAT"/>
    <property type="match status" value="3"/>
</dbReference>
<reference evidence="6 7" key="1">
    <citation type="journal article" date="2023" name="Commun. Biol.">
        <title>Reorganization of the ancestral sex-determining regions during the evolution of trioecy in Pleodorina starrii.</title>
        <authorList>
            <person name="Takahashi K."/>
            <person name="Suzuki S."/>
            <person name="Kawai-Toyooka H."/>
            <person name="Yamamoto K."/>
            <person name="Hamaji T."/>
            <person name="Ootsuki R."/>
            <person name="Yamaguchi H."/>
            <person name="Kawachi M."/>
            <person name="Higashiyama T."/>
            <person name="Nozaki H."/>
        </authorList>
    </citation>
    <scope>NUCLEOTIDE SEQUENCE [LARGE SCALE GENOMIC DNA]</scope>
    <source>
        <strain evidence="6 7">NIES-4479</strain>
    </source>
</reference>
<proteinExistence type="predicted"/>
<keyword evidence="1" id="KW-0677">Repeat</keyword>
<feature type="repeat" description="ANK" evidence="3">
    <location>
        <begin position="67"/>
        <end position="100"/>
    </location>
</feature>
<feature type="region of interest" description="Disordered" evidence="5">
    <location>
        <begin position="175"/>
        <end position="286"/>
    </location>
</feature>
<dbReference type="Gene3D" id="1.25.40.20">
    <property type="entry name" value="Ankyrin repeat-containing domain"/>
    <property type="match status" value="1"/>
</dbReference>
<dbReference type="Pfam" id="PF00023">
    <property type="entry name" value="Ank"/>
    <property type="match status" value="1"/>
</dbReference>
<dbReference type="PANTHER" id="PTHR24171">
    <property type="entry name" value="ANKYRIN REPEAT DOMAIN-CONTAINING PROTEIN 39-RELATED"/>
    <property type="match status" value="1"/>
</dbReference>
<feature type="region of interest" description="Disordered" evidence="5">
    <location>
        <begin position="1183"/>
        <end position="1229"/>
    </location>
</feature>
<evidence type="ECO:0000313" key="7">
    <source>
        <dbReference type="Proteomes" id="UP001165080"/>
    </source>
</evidence>
<comment type="caution">
    <text evidence="6">The sequence shown here is derived from an EMBL/GenBank/DDBJ whole genome shotgun (WGS) entry which is preliminary data.</text>
</comment>
<evidence type="ECO:0000256" key="3">
    <source>
        <dbReference type="PROSITE-ProRule" id="PRU00023"/>
    </source>
</evidence>
<feature type="repeat" description="ANK" evidence="3">
    <location>
        <begin position="34"/>
        <end position="66"/>
    </location>
</feature>
<feature type="compositionally biased region" description="Gly residues" evidence="5">
    <location>
        <begin position="620"/>
        <end position="630"/>
    </location>
</feature>
<dbReference type="InterPro" id="IPR036770">
    <property type="entry name" value="Ankyrin_rpt-contain_sf"/>
</dbReference>
<dbReference type="Pfam" id="PF12796">
    <property type="entry name" value="Ank_2"/>
    <property type="match status" value="1"/>
</dbReference>
<feature type="compositionally biased region" description="Gly residues" evidence="5">
    <location>
        <begin position="235"/>
        <end position="249"/>
    </location>
</feature>
<dbReference type="Proteomes" id="UP001165080">
    <property type="component" value="Unassembled WGS sequence"/>
</dbReference>
<feature type="region of interest" description="Disordered" evidence="5">
    <location>
        <begin position="581"/>
        <end position="645"/>
    </location>
</feature>
<feature type="repeat" description="ANK" evidence="3">
    <location>
        <begin position="101"/>
        <end position="133"/>
    </location>
</feature>
<dbReference type="AlphaFoldDB" id="A0A9W6B9Y0"/>
<feature type="region of interest" description="Disordered" evidence="5">
    <location>
        <begin position="1023"/>
        <end position="1050"/>
    </location>
</feature>
<protein>
    <submittedName>
        <fullName evidence="6">Uncharacterized protein</fullName>
    </submittedName>
</protein>
<keyword evidence="4" id="KW-0175">Coiled coil</keyword>
<feature type="coiled-coil region" evidence="4">
    <location>
        <begin position="653"/>
        <end position="758"/>
    </location>
</feature>
<sequence length="1229" mass="126315">MASNIFKELEKGSYTGLKRSLSLFPVSVNLKNSAGLTPLHIASHQGQAAFVKELLVHGAQHDTPDTRGNIPLHLAAEQGSVEAVVELLAGRKASVKAKNKDGQTPLHVAVLCGHKAVVAKLLETGVHAEGLKDKAGNTPLSLVDPDDAEMQQIFVDIRPLGPTASINQGVSALLGARGPDATPGGHRAASTSAGGTPISSHSGRITASQLQSFSSGGAPAGTPATPPPRGAAAGSSGGGGRTPPIGGGRTPPPAPAHTQSGAVTSRLPRSATASPGQSGGGAAPEQLQKHEVAIQSLKEGLRAATERLGALDACTAAQLECAGQVEKALAACGNHGRSILDLEARVAFQEDRGRDTRSRLERLEDGERGRQDSVKRLTDEQRGLQSQLQRLADQVTASGQAQRHASSADAASHLQGQAQLQAELAVLRAQMDQLAPALALATSASAEVRTLAARVDVMQQQMQMQQPAQAQALVGGNLVVEQQLLQMQAQIQLLQLPVANLTQQCADMSGRMAGFTDWQQQARADLAKLAEAATAAAAQLEDEGMARSHISERVNETLGVAMRSLEEVNGRLDMLCQDYQERQREKQQQAAVPASPSPPPGPPAVPGTPQSASQRTSGAGDAGLGLGLFGGPPSRNLTGPPSLGGMARDSVAQTELRSELESLKSLVSDIRKEVVTEGGSLRREWQRAFSDMQSRYGEQNNELRAREANIAKLREAALVEEAERRAASGVEDKFAARLGKLETSVEYLTHRLEVLEEQVSSVVTTLAGSTSPVLPQSPSRIAAAWAALRGGQPSARSGPGPVSENHIGFVDAASDLAAATVAVAAASAAPASARIRASPKTGRCWSTGGPALAGAPGEVTVESDGGCLRRRNPLFGVKDSTPAGSVGGEGVASAREACLARDASEYELGPDEWWRAAEAEPPEVLEAAAVPAASAAAGQPPSAQGTGGVAGLSLPLQPDIAEAEAKATAEAVAARQGAASAPQLPVMCAASGVDDAGAVDTAAQRPPAEAAAAAAAVVDRSPARAGQSGPAGFTQRPHEATLPGPEVIPPPVAREALLSARGRALPPMHAAQRDVGAGLLDPASVALGPQLLTPMANALLAPSVDIQRLAAAAAAAQQQQQLLLQHQQQYLHPVQQQPFLTGQQQMQQQQQPALQLWGGQQQQPLAGQAGSLPLGVGFPSASCTGGAPVPGRPAAASADGQGERQASGSGGGGRPARKEPPLCLFCPMQ</sequence>
<dbReference type="SMART" id="SM00248">
    <property type="entry name" value="ANK"/>
    <property type="match status" value="3"/>
</dbReference>
<feature type="compositionally biased region" description="Pro residues" evidence="5">
    <location>
        <begin position="595"/>
        <end position="606"/>
    </location>
</feature>
<dbReference type="SUPFAM" id="SSF48403">
    <property type="entry name" value="Ankyrin repeat"/>
    <property type="match status" value="1"/>
</dbReference>
<feature type="compositionally biased region" description="Low complexity" evidence="5">
    <location>
        <begin position="1185"/>
        <end position="1207"/>
    </location>
</feature>
<evidence type="ECO:0000256" key="2">
    <source>
        <dbReference type="ARBA" id="ARBA00023043"/>
    </source>
</evidence>
<dbReference type="PANTHER" id="PTHR24171:SF8">
    <property type="entry name" value="BRCA1-ASSOCIATED RING DOMAIN PROTEIN 1"/>
    <property type="match status" value="1"/>
</dbReference>
<evidence type="ECO:0000256" key="5">
    <source>
        <dbReference type="SAM" id="MobiDB-lite"/>
    </source>
</evidence>
<gene>
    <name evidence="6" type="primary">PLEST000517</name>
    <name evidence="6" type="ORF">PLESTB_000037800</name>
</gene>
<evidence type="ECO:0000256" key="1">
    <source>
        <dbReference type="ARBA" id="ARBA00022737"/>
    </source>
</evidence>
<keyword evidence="2 3" id="KW-0040">ANK repeat</keyword>
<feature type="compositionally biased region" description="Low complexity" evidence="5">
    <location>
        <begin position="214"/>
        <end position="223"/>
    </location>
</feature>
<dbReference type="GO" id="GO:0085020">
    <property type="term" value="P:protein K6-linked ubiquitination"/>
    <property type="evidence" value="ECO:0007669"/>
    <property type="project" value="TreeGrafter"/>
</dbReference>
<organism evidence="6 7">
    <name type="scientific">Pleodorina starrii</name>
    <dbReference type="NCBI Taxonomy" id="330485"/>
    <lineage>
        <taxon>Eukaryota</taxon>
        <taxon>Viridiplantae</taxon>
        <taxon>Chlorophyta</taxon>
        <taxon>core chlorophytes</taxon>
        <taxon>Chlorophyceae</taxon>
        <taxon>CS clade</taxon>
        <taxon>Chlamydomonadales</taxon>
        <taxon>Volvocaceae</taxon>
        <taxon>Pleodorina</taxon>
    </lineage>
</organism>
<accession>A0A9W6B9Y0</accession>
<dbReference type="EMBL" id="BRXU01000001">
    <property type="protein sequence ID" value="GLC47900.1"/>
    <property type="molecule type" value="Genomic_DNA"/>
</dbReference>
<keyword evidence="7" id="KW-1185">Reference proteome</keyword>
<dbReference type="GO" id="GO:0004842">
    <property type="term" value="F:ubiquitin-protein transferase activity"/>
    <property type="evidence" value="ECO:0007669"/>
    <property type="project" value="TreeGrafter"/>
</dbReference>
<feature type="compositionally biased region" description="Polar residues" evidence="5">
    <location>
        <begin position="189"/>
        <end position="213"/>
    </location>
</feature>